<dbReference type="Proteomes" id="UP001632038">
    <property type="component" value="Unassembled WGS sequence"/>
</dbReference>
<dbReference type="EMBL" id="JAVIJP010000023">
    <property type="protein sequence ID" value="KAL3637726.1"/>
    <property type="molecule type" value="Genomic_DNA"/>
</dbReference>
<keyword evidence="2" id="KW-1185">Reference proteome</keyword>
<proteinExistence type="predicted"/>
<name>A0ABD3D828_9LAMI</name>
<sequence length="61" mass="7034">MEIARSSSVIFLSQRQYALNIFEDTRYSESKPVTLPMDPKLKISADDGETLSDPFQLRRLK</sequence>
<gene>
    <name evidence="1" type="ORF">CASFOL_018174</name>
</gene>
<protein>
    <submittedName>
        <fullName evidence="1">Uncharacterized protein</fullName>
    </submittedName>
</protein>
<accession>A0ABD3D828</accession>
<comment type="caution">
    <text evidence="1">The sequence shown here is derived from an EMBL/GenBank/DDBJ whole genome shotgun (WGS) entry which is preliminary data.</text>
</comment>
<reference evidence="2" key="1">
    <citation type="journal article" date="2024" name="IScience">
        <title>Strigolactones Initiate the Formation of Haustorium-like Structures in Castilleja.</title>
        <authorList>
            <person name="Buerger M."/>
            <person name="Peterson D."/>
            <person name="Chory J."/>
        </authorList>
    </citation>
    <scope>NUCLEOTIDE SEQUENCE [LARGE SCALE GENOMIC DNA]</scope>
</reference>
<dbReference type="AlphaFoldDB" id="A0ABD3D828"/>
<organism evidence="1 2">
    <name type="scientific">Castilleja foliolosa</name>
    <dbReference type="NCBI Taxonomy" id="1961234"/>
    <lineage>
        <taxon>Eukaryota</taxon>
        <taxon>Viridiplantae</taxon>
        <taxon>Streptophyta</taxon>
        <taxon>Embryophyta</taxon>
        <taxon>Tracheophyta</taxon>
        <taxon>Spermatophyta</taxon>
        <taxon>Magnoliopsida</taxon>
        <taxon>eudicotyledons</taxon>
        <taxon>Gunneridae</taxon>
        <taxon>Pentapetalae</taxon>
        <taxon>asterids</taxon>
        <taxon>lamiids</taxon>
        <taxon>Lamiales</taxon>
        <taxon>Orobanchaceae</taxon>
        <taxon>Pedicularideae</taxon>
        <taxon>Castillejinae</taxon>
        <taxon>Castilleja</taxon>
    </lineage>
</organism>
<evidence type="ECO:0000313" key="2">
    <source>
        <dbReference type="Proteomes" id="UP001632038"/>
    </source>
</evidence>
<evidence type="ECO:0000313" key="1">
    <source>
        <dbReference type="EMBL" id="KAL3637726.1"/>
    </source>
</evidence>